<reference evidence="2 3" key="1">
    <citation type="submission" date="2024-02" db="EMBL/GenBank/DDBJ databases">
        <title>De novo assembly and annotation of 12 fungi associated with fruit tree decline syndrome in Ontario, Canada.</title>
        <authorList>
            <person name="Sulman M."/>
            <person name="Ellouze W."/>
            <person name="Ilyukhin E."/>
        </authorList>
    </citation>
    <scope>NUCLEOTIDE SEQUENCE [LARGE SCALE GENOMIC DNA]</scope>
    <source>
        <strain evidence="2 3">FDS-637</strain>
    </source>
</reference>
<evidence type="ECO:0000313" key="2">
    <source>
        <dbReference type="EMBL" id="KAL0256114.1"/>
    </source>
</evidence>
<evidence type="ECO:0008006" key="4">
    <source>
        <dbReference type="Google" id="ProtNLM"/>
    </source>
</evidence>
<comment type="caution">
    <text evidence="2">The sequence shown here is derived from an EMBL/GenBank/DDBJ whole genome shotgun (WGS) entry which is preliminary data.</text>
</comment>
<dbReference type="InterPro" id="IPR036396">
    <property type="entry name" value="Cyt_P450_sf"/>
</dbReference>
<evidence type="ECO:0000313" key="3">
    <source>
        <dbReference type="Proteomes" id="UP001430584"/>
    </source>
</evidence>
<dbReference type="InterPro" id="IPR001128">
    <property type="entry name" value="Cyt_P450"/>
</dbReference>
<dbReference type="RefSeq" id="XP_066629143.1">
    <property type="nucleotide sequence ID" value="XM_066779914.1"/>
</dbReference>
<accession>A0ABR3C6K3</accession>
<dbReference type="PANTHER" id="PTHR24305">
    <property type="entry name" value="CYTOCHROME P450"/>
    <property type="match status" value="1"/>
</dbReference>
<comment type="similarity">
    <text evidence="1">Belongs to the cytochrome P450 family.</text>
</comment>
<keyword evidence="3" id="KW-1185">Reference proteome</keyword>
<gene>
    <name evidence="2" type="ORF">SLS55_008506</name>
</gene>
<dbReference type="EMBL" id="JAJVCZ030000009">
    <property type="protein sequence ID" value="KAL0256114.1"/>
    <property type="molecule type" value="Genomic_DNA"/>
</dbReference>
<dbReference type="Pfam" id="PF00067">
    <property type="entry name" value="p450"/>
    <property type="match status" value="1"/>
</dbReference>
<evidence type="ECO:0000256" key="1">
    <source>
        <dbReference type="ARBA" id="ARBA00010617"/>
    </source>
</evidence>
<dbReference type="InterPro" id="IPR002401">
    <property type="entry name" value="Cyt_P450_E_grp-I"/>
</dbReference>
<protein>
    <recommendedName>
        <fullName evidence="4">Cytochrome P450</fullName>
    </recommendedName>
</protein>
<dbReference type="SUPFAM" id="SSF48264">
    <property type="entry name" value="Cytochrome P450"/>
    <property type="match status" value="1"/>
</dbReference>
<sequence>MFYLLSAPETMGKLRVELEAAIPTASPSAMPPWTTLEQLPYLNACVHTIPPRYTVGMSAYQIHHDEALFPESRKYQPERWLDGSGKRDRYLDPYLLSFSKGSRQFLGMNLAYAELFTLLAMLIRCYGHHLELFETTAEDVDFHHDAIIPAVKPGSKGIRVLVK</sequence>
<organism evidence="2 3">
    <name type="scientific">Diplodia seriata</name>
    <dbReference type="NCBI Taxonomy" id="420778"/>
    <lineage>
        <taxon>Eukaryota</taxon>
        <taxon>Fungi</taxon>
        <taxon>Dikarya</taxon>
        <taxon>Ascomycota</taxon>
        <taxon>Pezizomycotina</taxon>
        <taxon>Dothideomycetes</taxon>
        <taxon>Dothideomycetes incertae sedis</taxon>
        <taxon>Botryosphaeriales</taxon>
        <taxon>Botryosphaeriaceae</taxon>
        <taxon>Diplodia</taxon>
    </lineage>
</organism>
<proteinExistence type="inferred from homology"/>
<dbReference type="GeneID" id="92012591"/>
<dbReference type="PRINTS" id="PR00463">
    <property type="entry name" value="EP450I"/>
</dbReference>
<name>A0ABR3C6K3_9PEZI</name>
<dbReference type="Proteomes" id="UP001430584">
    <property type="component" value="Unassembled WGS sequence"/>
</dbReference>
<dbReference type="InterPro" id="IPR050121">
    <property type="entry name" value="Cytochrome_P450_monoxygenase"/>
</dbReference>
<dbReference type="PANTHER" id="PTHR24305:SF166">
    <property type="entry name" value="CYTOCHROME P450 12A4, MITOCHONDRIAL-RELATED"/>
    <property type="match status" value="1"/>
</dbReference>
<dbReference type="Gene3D" id="1.10.630.10">
    <property type="entry name" value="Cytochrome P450"/>
    <property type="match status" value="2"/>
</dbReference>